<dbReference type="GO" id="GO:0016709">
    <property type="term" value="F:oxidoreductase activity, acting on paired donors, with incorporation or reduction of molecular oxygen, NAD(P)H as one donor, and incorporation of one atom of oxygen"/>
    <property type="evidence" value="ECO:0007669"/>
    <property type="project" value="UniProtKB-ARBA"/>
</dbReference>
<dbReference type="PANTHER" id="PTHR43004">
    <property type="entry name" value="TRK SYSTEM POTASSIUM UPTAKE PROTEIN"/>
    <property type="match status" value="1"/>
</dbReference>
<sequence length="534" mass="60470">MNTSNIPVLIIGAGPTGLMAAAQLERFGISYRIIEKRKGTTKFSKALGVQARTMEIYEQMGLVEKAIAQGTPAKKLQIMVKGQYVQTMPLSEAGAGFTAFPYLFILEQSRNEELLLDYIEAKGGRVEFQTEMTSFEVKGNQTRVGIQHADGSLETIQADWVIAADGGRSPVRKALNIPFKGDTYKNIFYVVDTDVAWSKDHHSLHINLADNNFTAFFPIIDKKGTRYRLVGILPEHYSEKKDIEFDDIKNEIKRVQNLDLELGDANWFSIYKVHHRCIDRFKEGAVFFAGDSAHVHSPAGGQGMNTGLQDAYNLVWKLALVVQGKAKESLLDSYHTERWVIANQLVNTTDRVFSNVVRKGRLINWFRLNIVPFLISRLMGVKKIQQRAFKMVSQTGIRYSNSPIAVSATYLSKKAPHPGDRLPYVKVFDSTTGELKNLYHLLGEQGFHAVFWWRNNDKTEIQDAAVIETYLKENYTTVVQTHNLYDQTENSSAFQKLDLKNSTLYLVRPDNYIGYIGKVDDLDALKAYLELIFI</sequence>
<dbReference type="EMBL" id="CACVAQ010000159">
    <property type="protein sequence ID" value="CAA6809881.1"/>
    <property type="molecule type" value="Genomic_DNA"/>
</dbReference>
<name>A0A6S6SRS6_9BACT</name>
<organism evidence="7">
    <name type="scientific">uncultured Aureispira sp</name>
    <dbReference type="NCBI Taxonomy" id="1331704"/>
    <lineage>
        <taxon>Bacteria</taxon>
        <taxon>Pseudomonadati</taxon>
        <taxon>Bacteroidota</taxon>
        <taxon>Saprospiria</taxon>
        <taxon>Saprospirales</taxon>
        <taxon>Saprospiraceae</taxon>
        <taxon>Aureispira</taxon>
        <taxon>environmental samples</taxon>
    </lineage>
</organism>
<protein>
    <submittedName>
        <fullName evidence="7">Uncharacterized protein</fullName>
    </submittedName>
</protein>
<evidence type="ECO:0000256" key="2">
    <source>
        <dbReference type="ARBA" id="ARBA00007801"/>
    </source>
</evidence>
<dbReference type="Gene3D" id="3.40.30.120">
    <property type="match status" value="1"/>
</dbReference>
<evidence type="ECO:0000313" key="7">
    <source>
        <dbReference type="EMBL" id="CAA6809881.1"/>
    </source>
</evidence>
<dbReference type="InterPro" id="IPR002938">
    <property type="entry name" value="FAD-bd"/>
</dbReference>
<keyword evidence="4" id="KW-0274">FAD</keyword>
<dbReference type="SUPFAM" id="SSF52833">
    <property type="entry name" value="Thioredoxin-like"/>
    <property type="match status" value="1"/>
</dbReference>
<dbReference type="InterPro" id="IPR050641">
    <property type="entry name" value="RIFMO-like"/>
</dbReference>
<proteinExistence type="inferred from homology"/>
<keyword evidence="3" id="KW-0285">Flavoprotein</keyword>
<evidence type="ECO:0000256" key="4">
    <source>
        <dbReference type="ARBA" id="ARBA00022827"/>
    </source>
</evidence>
<feature type="domain" description="FAD-binding" evidence="5">
    <location>
        <begin position="6"/>
        <end position="348"/>
    </location>
</feature>
<dbReference type="PRINTS" id="PR00420">
    <property type="entry name" value="RNGMNOXGNASE"/>
</dbReference>
<evidence type="ECO:0000259" key="5">
    <source>
        <dbReference type="Pfam" id="PF01494"/>
    </source>
</evidence>
<dbReference type="Pfam" id="PF07976">
    <property type="entry name" value="Phe_hydrox_dim"/>
    <property type="match status" value="1"/>
</dbReference>
<dbReference type="InterPro" id="IPR036249">
    <property type="entry name" value="Thioredoxin-like_sf"/>
</dbReference>
<dbReference type="SUPFAM" id="SSF51905">
    <property type="entry name" value="FAD/NAD(P)-binding domain"/>
    <property type="match status" value="1"/>
</dbReference>
<comment type="cofactor">
    <cofactor evidence="1">
        <name>FAD</name>
        <dbReference type="ChEBI" id="CHEBI:57692"/>
    </cofactor>
</comment>
<dbReference type="InterPro" id="IPR012941">
    <property type="entry name" value="Phe_hydrox_C_dim_dom"/>
</dbReference>
<dbReference type="GO" id="GO:0071949">
    <property type="term" value="F:FAD binding"/>
    <property type="evidence" value="ECO:0007669"/>
    <property type="project" value="InterPro"/>
</dbReference>
<comment type="similarity">
    <text evidence="2">Belongs to the PheA/TfdB FAD monooxygenase family.</text>
</comment>
<gene>
    <name evidence="7" type="ORF">HELGO_WM14024</name>
</gene>
<accession>A0A6S6SRS6</accession>
<dbReference type="Gene3D" id="3.30.70.2450">
    <property type="match status" value="1"/>
</dbReference>
<dbReference type="Gene3D" id="3.50.50.60">
    <property type="entry name" value="FAD/NAD(P)-binding domain"/>
    <property type="match status" value="1"/>
</dbReference>
<dbReference type="InterPro" id="IPR036188">
    <property type="entry name" value="FAD/NAD-bd_sf"/>
</dbReference>
<evidence type="ECO:0000256" key="1">
    <source>
        <dbReference type="ARBA" id="ARBA00001974"/>
    </source>
</evidence>
<dbReference type="PANTHER" id="PTHR43004:SF19">
    <property type="entry name" value="BINDING MONOOXYGENASE, PUTATIVE (JCVI)-RELATED"/>
    <property type="match status" value="1"/>
</dbReference>
<dbReference type="AlphaFoldDB" id="A0A6S6SRS6"/>
<evidence type="ECO:0000259" key="6">
    <source>
        <dbReference type="Pfam" id="PF07976"/>
    </source>
</evidence>
<reference evidence="7" key="1">
    <citation type="submission" date="2020-01" db="EMBL/GenBank/DDBJ databases">
        <authorList>
            <person name="Meier V. D."/>
            <person name="Meier V D."/>
        </authorList>
    </citation>
    <scope>NUCLEOTIDE SEQUENCE</scope>
    <source>
        <strain evidence="7">HLG_WM_MAG_10</strain>
    </source>
</reference>
<feature type="domain" description="Phenol hydroxylase-like C-terminal dimerisation" evidence="6">
    <location>
        <begin position="474"/>
        <end position="531"/>
    </location>
</feature>
<dbReference type="Pfam" id="PF01494">
    <property type="entry name" value="FAD_binding_3"/>
    <property type="match status" value="1"/>
</dbReference>
<evidence type="ECO:0000256" key="3">
    <source>
        <dbReference type="ARBA" id="ARBA00022630"/>
    </source>
</evidence>